<evidence type="ECO:0000313" key="1">
    <source>
        <dbReference type="EMBL" id="JAH41001.1"/>
    </source>
</evidence>
<sequence length="26" mass="3093">MDFCTEPRAFSWRRTLFVVCDLTGQL</sequence>
<organism evidence="1">
    <name type="scientific">Anguilla anguilla</name>
    <name type="common">European freshwater eel</name>
    <name type="synonym">Muraena anguilla</name>
    <dbReference type="NCBI Taxonomy" id="7936"/>
    <lineage>
        <taxon>Eukaryota</taxon>
        <taxon>Metazoa</taxon>
        <taxon>Chordata</taxon>
        <taxon>Craniata</taxon>
        <taxon>Vertebrata</taxon>
        <taxon>Euteleostomi</taxon>
        <taxon>Actinopterygii</taxon>
        <taxon>Neopterygii</taxon>
        <taxon>Teleostei</taxon>
        <taxon>Anguilliformes</taxon>
        <taxon>Anguillidae</taxon>
        <taxon>Anguilla</taxon>
    </lineage>
</organism>
<dbReference type="EMBL" id="GBXM01067576">
    <property type="protein sequence ID" value="JAH41001.1"/>
    <property type="molecule type" value="Transcribed_RNA"/>
</dbReference>
<proteinExistence type="predicted"/>
<protein>
    <submittedName>
        <fullName evidence="1">Uncharacterized protein</fullName>
    </submittedName>
</protein>
<reference evidence="1" key="2">
    <citation type="journal article" date="2015" name="Fish Shellfish Immunol.">
        <title>Early steps in the European eel (Anguilla anguilla)-Vibrio vulnificus interaction in the gills: Role of the RtxA13 toxin.</title>
        <authorList>
            <person name="Callol A."/>
            <person name="Pajuelo D."/>
            <person name="Ebbesson L."/>
            <person name="Teles M."/>
            <person name="MacKenzie S."/>
            <person name="Amaro C."/>
        </authorList>
    </citation>
    <scope>NUCLEOTIDE SEQUENCE</scope>
</reference>
<name>A0A0E9SI79_ANGAN</name>
<reference evidence="1" key="1">
    <citation type="submission" date="2014-11" db="EMBL/GenBank/DDBJ databases">
        <authorList>
            <person name="Amaro Gonzalez C."/>
        </authorList>
    </citation>
    <scope>NUCLEOTIDE SEQUENCE</scope>
</reference>
<dbReference type="AlphaFoldDB" id="A0A0E9SI79"/>
<accession>A0A0E9SI79</accession>